<evidence type="ECO:0000313" key="2">
    <source>
        <dbReference type="Proteomes" id="UP000006352"/>
    </source>
</evidence>
<dbReference type="OrthoDB" id="28737at2759"/>
<keyword evidence="2" id="KW-1185">Reference proteome</keyword>
<protein>
    <submittedName>
        <fullName evidence="1">Uncharacterized protein</fullName>
    </submittedName>
</protein>
<reference evidence="1 2" key="1">
    <citation type="journal article" date="2012" name="Appl. Environ. Microbiol.">
        <title>Short-read sequencing for genomic analysis of the brown rot fungus Fibroporia radiculosa.</title>
        <authorList>
            <person name="Tang J.D."/>
            <person name="Perkins A.D."/>
            <person name="Sonstegard T.S."/>
            <person name="Schroeder S.G."/>
            <person name="Burgess S.C."/>
            <person name="Diehl S.V."/>
        </authorList>
    </citation>
    <scope>NUCLEOTIDE SEQUENCE [LARGE SCALE GENOMIC DNA]</scope>
    <source>
        <strain evidence="1 2">TFFH 294</strain>
    </source>
</reference>
<evidence type="ECO:0000313" key="1">
    <source>
        <dbReference type="EMBL" id="CCM02391.1"/>
    </source>
</evidence>
<dbReference type="InParanoid" id="J4IA69"/>
<dbReference type="EMBL" id="HE797078">
    <property type="protein sequence ID" value="CCM02391.1"/>
    <property type="molecule type" value="Genomic_DNA"/>
</dbReference>
<proteinExistence type="predicted"/>
<dbReference type="HOGENOM" id="CLU_1061870_0_0_1"/>
<dbReference type="GeneID" id="24097302"/>
<dbReference type="STRING" id="599839.J4IA69"/>
<gene>
    <name evidence="1" type="ORF">FIBRA_04489</name>
</gene>
<sequence>MADVSHLSRPLRLLLESAPEAPSLQTLLTVVDSFVLEVSGSVNPGPLLKALENELQVIHDDLIDHAVLSQTEVFLAVLYHLRPILPPASLISTWYDLVLRPALREPRLPIPSVDHAKELVLAALDSATGTDIGAKDESEEERVKERERQREKVGEFRRRLMDLYLLDAYNECSGDDVLEWAELDTEQRNKKACWKANLEDVLVKAGLERPQVRSLRTIDLAAPYAPAIAGFFDGSLPLLLVTHIKAATSHSAECIYIAARFP</sequence>
<dbReference type="RefSeq" id="XP_012181674.1">
    <property type="nucleotide sequence ID" value="XM_012326284.1"/>
</dbReference>
<dbReference type="Proteomes" id="UP000006352">
    <property type="component" value="Unassembled WGS sequence"/>
</dbReference>
<accession>J4IA69</accession>
<name>J4IA69_9APHY</name>
<organism evidence="1 2">
    <name type="scientific">Fibroporia radiculosa</name>
    <dbReference type="NCBI Taxonomy" id="599839"/>
    <lineage>
        <taxon>Eukaryota</taxon>
        <taxon>Fungi</taxon>
        <taxon>Dikarya</taxon>
        <taxon>Basidiomycota</taxon>
        <taxon>Agaricomycotina</taxon>
        <taxon>Agaricomycetes</taxon>
        <taxon>Polyporales</taxon>
        <taxon>Fibroporiaceae</taxon>
        <taxon>Fibroporia</taxon>
    </lineage>
</organism>
<dbReference type="AlphaFoldDB" id="J4IA69"/>